<dbReference type="Proteomes" id="UP000603912">
    <property type="component" value="Unassembled WGS sequence"/>
</dbReference>
<dbReference type="EMBL" id="BMES01000002">
    <property type="protein sequence ID" value="GGH18974.1"/>
    <property type="molecule type" value="Genomic_DNA"/>
</dbReference>
<protein>
    <submittedName>
        <fullName evidence="2">Uncharacterized protein</fullName>
    </submittedName>
</protein>
<keyword evidence="3" id="KW-1185">Reference proteome</keyword>
<reference evidence="2" key="1">
    <citation type="journal article" date="2014" name="Int. J. Syst. Evol. Microbiol.">
        <title>Complete genome sequence of Corynebacterium casei LMG S-19264T (=DSM 44701T), isolated from a smear-ripened cheese.</title>
        <authorList>
            <consortium name="US DOE Joint Genome Institute (JGI-PGF)"/>
            <person name="Walter F."/>
            <person name="Albersmeier A."/>
            <person name="Kalinowski J."/>
            <person name="Ruckert C."/>
        </authorList>
    </citation>
    <scope>NUCLEOTIDE SEQUENCE</scope>
    <source>
        <strain evidence="2">CGMCC 1.12214</strain>
    </source>
</reference>
<evidence type="ECO:0000313" key="3">
    <source>
        <dbReference type="Proteomes" id="UP000603912"/>
    </source>
</evidence>
<organism evidence="2 3">
    <name type="scientific">Alsobacter metallidurans</name>
    <dbReference type="NCBI Taxonomy" id="340221"/>
    <lineage>
        <taxon>Bacteria</taxon>
        <taxon>Pseudomonadati</taxon>
        <taxon>Pseudomonadota</taxon>
        <taxon>Alphaproteobacteria</taxon>
        <taxon>Hyphomicrobiales</taxon>
        <taxon>Alsobacteraceae</taxon>
        <taxon>Alsobacter</taxon>
    </lineage>
</organism>
<name>A0A917MHU2_9HYPH</name>
<feature type="chain" id="PRO_5037575255" evidence="1">
    <location>
        <begin position="20"/>
        <end position="114"/>
    </location>
</feature>
<reference evidence="2" key="2">
    <citation type="submission" date="2020-09" db="EMBL/GenBank/DDBJ databases">
        <authorList>
            <person name="Sun Q."/>
            <person name="Zhou Y."/>
        </authorList>
    </citation>
    <scope>NUCLEOTIDE SEQUENCE</scope>
    <source>
        <strain evidence="2">CGMCC 1.12214</strain>
    </source>
</reference>
<comment type="caution">
    <text evidence="2">The sequence shown here is derived from an EMBL/GenBank/DDBJ whole genome shotgun (WGS) entry which is preliminary data.</text>
</comment>
<dbReference type="AlphaFoldDB" id="A0A917MHU2"/>
<accession>A0A917MHU2</accession>
<keyword evidence="1" id="KW-0732">Signal</keyword>
<proteinExistence type="predicted"/>
<sequence>MRAALVLVGLLLIPVTARAASFDGNWSVLLSTDKGACDKAYRFPVTVVDGKLTYAGQSGATAQGGITGSGKVSATFTQGPDTLSATGSLSEFALRKSRTLTLGSAAAWSAPWNC</sequence>
<evidence type="ECO:0000313" key="2">
    <source>
        <dbReference type="EMBL" id="GGH18974.1"/>
    </source>
</evidence>
<dbReference type="RefSeq" id="WP_188517779.1">
    <property type="nucleotide sequence ID" value="NZ_BMES01000002.1"/>
</dbReference>
<feature type="signal peptide" evidence="1">
    <location>
        <begin position="1"/>
        <end position="19"/>
    </location>
</feature>
<gene>
    <name evidence="2" type="ORF">GCM10007036_21510</name>
</gene>
<evidence type="ECO:0000256" key="1">
    <source>
        <dbReference type="SAM" id="SignalP"/>
    </source>
</evidence>